<evidence type="ECO:0000256" key="6">
    <source>
        <dbReference type="ARBA" id="ARBA00022989"/>
    </source>
</evidence>
<dbReference type="SUPFAM" id="SSF161070">
    <property type="entry name" value="SNF-like"/>
    <property type="match status" value="1"/>
</dbReference>
<dbReference type="InterPro" id="IPR037272">
    <property type="entry name" value="SNS_sf"/>
</dbReference>
<keyword evidence="8" id="KW-0479">Metal-binding</keyword>
<evidence type="ECO:0000256" key="8">
    <source>
        <dbReference type="PIRSR" id="PIRSR600175-1"/>
    </source>
</evidence>
<dbReference type="GO" id="GO:0046872">
    <property type="term" value="F:metal ion binding"/>
    <property type="evidence" value="ECO:0007669"/>
    <property type="project" value="UniProtKB-KW"/>
</dbReference>
<protein>
    <submittedName>
        <fullName evidence="11">Uncharacterized protein</fullName>
    </submittedName>
</protein>
<accession>A0A7R9QYM7</accession>
<dbReference type="PANTHER" id="PTHR11616:SF240">
    <property type="entry name" value="BLOATED TUBULES, ISOFORM B-RELATED"/>
    <property type="match status" value="1"/>
</dbReference>
<feature type="transmembrane region" description="Helical" evidence="9">
    <location>
        <begin position="48"/>
        <end position="74"/>
    </location>
</feature>
<dbReference type="GO" id="GO:0015293">
    <property type="term" value="F:symporter activity"/>
    <property type="evidence" value="ECO:0007669"/>
    <property type="project" value="UniProtKB-KW"/>
</dbReference>
<keyword evidence="12" id="KW-1185">Reference proteome</keyword>
<keyword evidence="5" id="KW-0769">Symport</keyword>
<dbReference type="GO" id="GO:0035725">
    <property type="term" value="P:sodium ion transmembrane transport"/>
    <property type="evidence" value="ECO:0007669"/>
    <property type="project" value="TreeGrafter"/>
</dbReference>
<keyword evidence="7 9" id="KW-0472">Membrane</keyword>
<keyword evidence="6 9" id="KW-1133">Transmembrane helix</keyword>
<feature type="binding site" evidence="8">
    <location>
        <position position="18"/>
    </location>
    <ligand>
        <name>Na(+)</name>
        <dbReference type="ChEBI" id="CHEBI:29101"/>
        <label>1</label>
    </ligand>
</feature>
<evidence type="ECO:0000256" key="10">
    <source>
        <dbReference type="SAM" id="SignalP"/>
    </source>
</evidence>
<organism evidence="11">
    <name type="scientific">Oppiella nova</name>
    <dbReference type="NCBI Taxonomy" id="334625"/>
    <lineage>
        <taxon>Eukaryota</taxon>
        <taxon>Metazoa</taxon>
        <taxon>Ecdysozoa</taxon>
        <taxon>Arthropoda</taxon>
        <taxon>Chelicerata</taxon>
        <taxon>Arachnida</taxon>
        <taxon>Acari</taxon>
        <taxon>Acariformes</taxon>
        <taxon>Sarcoptiformes</taxon>
        <taxon>Oribatida</taxon>
        <taxon>Brachypylina</taxon>
        <taxon>Oppioidea</taxon>
        <taxon>Oppiidae</taxon>
        <taxon>Oppiella</taxon>
    </lineage>
</organism>
<dbReference type="EMBL" id="CAJPVJ010031725">
    <property type="protein sequence ID" value="CAG2180417.1"/>
    <property type="molecule type" value="Genomic_DNA"/>
</dbReference>
<evidence type="ECO:0000313" key="12">
    <source>
        <dbReference type="Proteomes" id="UP000728032"/>
    </source>
</evidence>
<dbReference type="GO" id="GO:0005886">
    <property type="term" value="C:plasma membrane"/>
    <property type="evidence" value="ECO:0007669"/>
    <property type="project" value="TreeGrafter"/>
</dbReference>
<feature type="signal peptide" evidence="10">
    <location>
        <begin position="1"/>
        <end position="22"/>
    </location>
</feature>
<evidence type="ECO:0000256" key="3">
    <source>
        <dbReference type="ARBA" id="ARBA00022448"/>
    </source>
</evidence>
<evidence type="ECO:0000256" key="4">
    <source>
        <dbReference type="ARBA" id="ARBA00022692"/>
    </source>
</evidence>
<dbReference type="AlphaFoldDB" id="A0A7R9QYM7"/>
<dbReference type="Pfam" id="PF00209">
    <property type="entry name" value="SNF"/>
    <property type="match status" value="1"/>
</dbReference>
<keyword evidence="3" id="KW-0813">Transport</keyword>
<feature type="transmembrane region" description="Helical" evidence="9">
    <location>
        <begin position="169"/>
        <end position="191"/>
    </location>
</feature>
<feature type="transmembrane region" description="Helical" evidence="9">
    <location>
        <begin position="6"/>
        <end position="27"/>
    </location>
</feature>
<dbReference type="PANTHER" id="PTHR11616">
    <property type="entry name" value="SODIUM/CHLORIDE DEPENDENT TRANSPORTER"/>
    <property type="match status" value="1"/>
</dbReference>
<comment type="similarity">
    <text evidence="2">Belongs to the sodium:neurotransmitter symporter (SNF) (TC 2.A.22) family.</text>
</comment>
<feature type="transmembrane region" description="Helical" evidence="9">
    <location>
        <begin position="122"/>
        <end position="143"/>
    </location>
</feature>
<sequence>MPLSMVWSMMFFAMLFLLGIDSQFAMVETVITYIFDLLRNSKYKLNKPIVVAVSGVIWFLCGLPLCTNAGIYILTLMDTYAAGIPCLIVGLLEIFIVAYIYGISNFFADLKHMTGWKPSTLIRSHIVVMITTCSPIAIIIILYKEVFGLLFDEEVITYGKYIYPPWAQWVGWSLALISMAAIPLGVIQHIVQVFTSGNIIQNLKCSLRPTKLWSQNASLYSSLNSDTPVHTKRTIITDFYVNSGVSDLDIRHEDGVINPAFIAIK</sequence>
<feature type="chain" id="PRO_5036211948" evidence="10">
    <location>
        <begin position="23"/>
        <end position="265"/>
    </location>
</feature>
<dbReference type="PRINTS" id="PR00176">
    <property type="entry name" value="NANEUSMPORT"/>
</dbReference>
<keyword evidence="4 9" id="KW-0812">Transmembrane</keyword>
<dbReference type="OrthoDB" id="6581954at2759"/>
<evidence type="ECO:0000256" key="7">
    <source>
        <dbReference type="ARBA" id="ARBA00023136"/>
    </source>
</evidence>
<evidence type="ECO:0000256" key="5">
    <source>
        <dbReference type="ARBA" id="ARBA00022847"/>
    </source>
</evidence>
<proteinExistence type="inferred from homology"/>
<evidence type="ECO:0000256" key="1">
    <source>
        <dbReference type="ARBA" id="ARBA00004141"/>
    </source>
</evidence>
<feature type="binding site" evidence="8">
    <location>
        <position position="22"/>
    </location>
    <ligand>
        <name>Na(+)</name>
        <dbReference type="ChEBI" id="CHEBI:29101"/>
        <label>1</label>
    </ligand>
</feature>
<keyword evidence="10" id="KW-0732">Signal</keyword>
<dbReference type="PROSITE" id="PS50267">
    <property type="entry name" value="NA_NEUROTRAN_SYMP_3"/>
    <property type="match status" value="1"/>
</dbReference>
<keyword evidence="8" id="KW-0915">Sodium</keyword>
<dbReference type="GO" id="GO:0006865">
    <property type="term" value="P:amino acid transport"/>
    <property type="evidence" value="ECO:0007669"/>
    <property type="project" value="TreeGrafter"/>
</dbReference>
<evidence type="ECO:0000256" key="9">
    <source>
        <dbReference type="SAM" id="Phobius"/>
    </source>
</evidence>
<evidence type="ECO:0000256" key="2">
    <source>
        <dbReference type="ARBA" id="ARBA00006459"/>
    </source>
</evidence>
<comment type="subcellular location">
    <subcellularLocation>
        <location evidence="1">Membrane</location>
        <topology evidence="1">Multi-pass membrane protein</topology>
    </subcellularLocation>
</comment>
<dbReference type="InterPro" id="IPR000175">
    <property type="entry name" value="Na/ntran_symport"/>
</dbReference>
<dbReference type="Proteomes" id="UP000728032">
    <property type="component" value="Unassembled WGS sequence"/>
</dbReference>
<dbReference type="EMBL" id="OC946550">
    <property type="protein sequence ID" value="CAD7663280.1"/>
    <property type="molecule type" value="Genomic_DNA"/>
</dbReference>
<gene>
    <name evidence="11" type="ORF">ONB1V03_LOCUS19840</name>
</gene>
<reference evidence="11" key="1">
    <citation type="submission" date="2020-11" db="EMBL/GenBank/DDBJ databases">
        <authorList>
            <person name="Tran Van P."/>
        </authorList>
    </citation>
    <scope>NUCLEOTIDE SEQUENCE</scope>
</reference>
<evidence type="ECO:0000313" key="11">
    <source>
        <dbReference type="EMBL" id="CAD7663280.1"/>
    </source>
</evidence>
<name>A0A7R9QYM7_9ACAR</name>
<feature type="transmembrane region" description="Helical" evidence="9">
    <location>
        <begin position="80"/>
        <end position="101"/>
    </location>
</feature>
<feature type="binding site" evidence="8">
    <location>
        <position position="21"/>
    </location>
    <ligand>
        <name>Na(+)</name>
        <dbReference type="ChEBI" id="CHEBI:29101"/>
        <label>1</label>
    </ligand>
</feature>